<accession>A0A8X6IWB2</accession>
<sequence length="79" mass="8653">MSCKSKNTSGDCCVGSNTSHQRGITARQQSQDIVAASGTMVLKQNVQKRQAERGLYARKPKCVLSLCHFTQDILSILEP</sequence>
<gene>
    <name evidence="1" type="ORF">TNIN_452451</name>
</gene>
<organism evidence="1 2">
    <name type="scientific">Trichonephila inaurata madagascariensis</name>
    <dbReference type="NCBI Taxonomy" id="2747483"/>
    <lineage>
        <taxon>Eukaryota</taxon>
        <taxon>Metazoa</taxon>
        <taxon>Ecdysozoa</taxon>
        <taxon>Arthropoda</taxon>
        <taxon>Chelicerata</taxon>
        <taxon>Arachnida</taxon>
        <taxon>Araneae</taxon>
        <taxon>Araneomorphae</taxon>
        <taxon>Entelegynae</taxon>
        <taxon>Araneoidea</taxon>
        <taxon>Nephilidae</taxon>
        <taxon>Trichonephila</taxon>
        <taxon>Trichonephila inaurata</taxon>
    </lineage>
</organism>
<name>A0A8X6IWB2_9ARAC</name>
<dbReference type="EMBL" id="BMAV01027902">
    <property type="protein sequence ID" value="GFS63330.1"/>
    <property type="molecule type" value="Genomic_DNA"/>
</dbReference>
<dbReference type="AlphaFoldDB" id="A0A8X6IWB2"/>
<dbReference type="Proteomes" id="UP000886998">
    <property type="component" value="Unassembled WGS sequence"/>
</dbReference>
<reference evidence="1" key="1">
    <citation type="submission" date="2020-08" db="EMBL/GenBank/DDBJ databases">
        <title>Multicomponent nature underlies the extraordinary mechanical properties of spider dragline silk.</title>
        <authorList>
            <person name="Kono N."/>
            <person name="Nakamura H."/>
            <person name="Mori M."/>
            <person name="Yoshida Y."/>
            <person name="Ohtoshi R."/>
            <person name="Malay A.D."/>
            <person name="Moran D.A.P."/>
            <person name="Tomita M."/>
            <person name="Numata K."/>
            <person name="Arakawa K."/>
        </authorList>
    </citation>
    <scope>NUCLEOTIDE SEQUENCE</scope>
</reference>
<protein>
    <submittedName>
        <fullName evidence="1">Uncharacterized protein</fullName>
    </submittedName>
</protein>
<evidence type="ECO:0000313" key="2">
    <source>
        <dbReference type="Proteomes" id="UP000886998"/>
    </source>
</evidence>
<proteinExistence type="predicted"/>
<keyword evidence="2" id="KW-1185">Reference proteome</keyword>
<evidence type="ECO:0000313" key="1">
    <source>
        <dbReference type="EMBL" id="GFS63330.1"/>
    </source>
</evidence>
<comment type="caution">
    <text evidence="1">The sequence shown here is derived from an EMBL/GenBank/DDBJ whole genome shotgun (WGS) entry which is preliminary data.</text>
</comment>